<feature type="non-terminal residue" evidence="2">
    <location>
        <position position="1"/>
    </location>
</feature>
<feature type="compositionally biased region" description="Low complexity" evidence="1">
    <location>
        <begin position="7"/>
        <end position="21"/>
    </location>
</feature>
<feature type="region of interest" description="Disordered" evidence="1">
    <location>
        <begin position="1"/>
        <end position="112"/>
    </location>
</feature>
<reference evidence="2" key="1">
    <citation type="submission" date="2020-02" db="EMBL/GenBank/DDBJ databases">
        <authorList>
            <person name="Meier V. D."/>
        </authorList>
    </citation>
    <scope>NUCLEOTIDE SEQUENCE</scope>
    <source>
        <strain evidence="2">AVDCRST_MAG52</strain>
    </source>
</reference>
<feature type="compositionally biased region" description="Basic and acidic residues" evidence="1">
    <location>
        <begin position="293"/>
        <end position="313"/>
    </location>
</feature>
<feature type="compositionally biased region" description="Basic residues" evidence="1">
    <location>
        <begin position="22"/>
        <end position="33"/>
    </location>
</feature>
<organism evidence="2">
    <name type="scientific">uncultured Blastococcus sp</name>
    <dbReference type="NCBI Taxonomy" id="217144"/>
    <lineage>
        <taxon>Bacteria</taxon>
        <taxon>Bacillati</taxon>
        <taxon>Actinomycetota</taxon>
        <taxon>Actinomycetes</taxon>
        <taxon>Geodermatophilales</taxon>
        <taxon>Geodermatophilaceae</taxon>
        <taxon>Blastococcus</taxon>
        <taxon>environmental samples</taxon>
    </lineage>
</organism>
<sequence>DHRSPSRTRPPAARGRAAVGRRPARRGTARRPGRTAAVGRARAHQHGAAHGGARRHGGEHRAAPDPDRPEHRRRRPHLDGDRLRDRLRRAAAARRPARRHHRPPQGVPRRRAAVLRRFPAGRDRPGAVAAARCAGPAGCRRGGGLAHRAGADHHHVPGRPAAQPGVRRLRGDVRRRSRCRPHPRRRAHRGVVALDDAHQRAHRARRGVPGAALPRGVRSAARALGPARGPDRDDRAHLDRLRLQPQGAGRRGHRTAPGVVGHPGRGPAGRRRPAGRRLLRHRGTQPARAPAVARDRRPDQGGELRGDAGDRSRALRDVPVPVAVRPAGARLQPAGVRRGVPAVHGGHHRRGPGRLRAGVPGRPPLDRRRGRCPVGAGHVGLQPTGGGRLVRGGPAAVDRPAVGRDGAAVRPAHPHGGQPGGPQRRGRGLGRPQHGAAGGWRGRHRRPRHRLRQRHQRAPRPARRRRSARPGVRPGGAGLRHVAGVHGRHLDDGRRHRRDPRGPVHQAPGPGHRRHAGGRARSGSAAPDRATDHRRRLPHQGRGRRRPGV</sequence>
<feature type="compositionally biased region" description="Basic residues" evidence="1">
    <location>
        <begin position="41"/>
        <end position="58"/>
    </location>
</feature>
<dbReference type="AlphaFoldDB" id="A0A6J4IZE8"/>
<feature type="non-terminal residue" evidence="2">
    <location>
        <position position="549"/>
    </location>
</feature>
<feature type="compositionally biased region" description="Low complexity" evidence="1">
    <location>
        <begin position="519"/>
        <end position="528"/>
    </location>
</feature>
<feature type="compositionally biased region" description="Basic residues" evidence="1">
    <location>
        <begin position="268"/>
        <end position="283"/>
    </location>
</feature>
<evidence type="ECO:0000313" key="2">
    <source>
        <dbReference type="EMBL" id="CAA9266411.1"/>
    </source>
</evidence>
<feature type="compositionally biased region" description="Basic and acidic residues" evidence="1">
    <location>
        <begin position="59"/>
        <end position="70"/>
    </location>
</feature>
<protein>
    <submittedName>
        <fullName evidence="2">Uncharacterized MFS-type transporter</fullName>
    </submittedName>
</protein>
<name>A0A6J4IZE8_9ACTN</name>
<feature type="region of interest" description="Disordered" evidence="1">
    <location>
        <begin position="148"/>
        <end position="313"/>
    </location>
</feature>
<feature type="compositionally biased region" description="Basic residues" evidence="1">
    <location>
        <begin position="532"/>
        <end position="549"/>
    </location>
</feature>
<dbReference type="EMBL" id="CADCTN010000203">
    <property type="protein sequence ID" value="CAA9266411.1"/>
    <property type="molecule type" value="Genomic_DNA"/>
</dbReference>
<feature type="compositionally biased region" description="Basic residues" evidence="1">
    <location>
        <begin position="175"/>
        <end position="189"/>
    </location>
</feature>
<feature type="compositionally biased region" description="Basic and acidic residues" evidence="1">
    <location>
        <begin position="229"/>
        <end position="242"/>
    </location>
</feature>
<feature type="compositionally biased region" description="Basic residues" evidence="1">
    <location>
        <begin position="441"/>
        <end position="468"/>
    </location>
</feature>
<feature type="compositionally biased region" description="Basic residues" evidence="1">
    <location>
        <begin position="85"/>
        <end position="112"/>
    </location>
</feature>
<gene>
    <name evidence="2" type="ORF">AVDCRST_MAG52-2964</name>
</gene>
<evidence type="ECO:0000256" key="1">
    <source>
        <dbReference type="SAM" id="MobiDB-lite"/>
    </source>
</evidence>
<accession>A0A6J4IZE8</accession>
<feature type="region of interest" description="Disordered" evidence="1">
    <location>
        <begin position="339"/>
        <end position="549"/>
    </location>
</feature>
<proteinExistence type="predicted"/>